<evidence type="ECO:0000256" key="2">
    <source>
        <dbReference type="SAM" id="MobiDB-lite"/>
    </source>
</evidence>
<evidence type="ECO:0000259" key="3">
    <source>
        <dbReference type="PROSITE" id="PS50030"/>
    </source>
</evidence>
<comment type="caution">
    <text evidence="4">The sequence shown here is derived from an EMBL/GenBank/DDBJ whole genome shotgun (WGS) entry which is preliminary data.</text>
</comment>
<dbReference type="Proteomes" id="UP001153365">
    <property type="component" value="Unassembled WGS sequence"/>
</dbReference>
<feature type="domain" description="UBA" evidence="3">
    <location>
        <begin position="5"/>
        <end position="47"/>
    </location>
</feature>
<evidence type="ECO:0000313" key="4">
    <source>
        <dbReference type="EMBL" id="CAH7667658.1"/>
    </source>
</evidence>
<feature type="region of interest" description="Disordered" evidence="2">
    <location>
        <begin position="86"/>
        <end position="112"/>
    </location>
</feature>
<proteinExistence type="predicted"/>
<dbReference type="PROSITE" id="PS50030">
    <property type="entry name" value="UBA"/>
    <property type="match status" value="1"/>
</dbReference>
<feature type="compositionally biased region" description="Low complexity" evidence="2">
    <location>
        <begin position="98"/>
        <end position="109"/>
    </location>
</feature>
<reference evidence="4" key="1">
    <citation type="submission" date="2022-06" db="EMBL/GenBank/DDBJ databases">
        <authorList>
            <consortium name="SYNGENTA / RWTH Aachen University"/>
        </authorList>
    </citation>
    <scope>NUCLEOTIDE SEQUENCE</scope>
</reference>
<feature type="compositionally biased region" description="Polar residues" evidence="2">
    <location>
        <begin position="211"/>
        <end position="226"/>
    </location>
</feature>
<feature type="compositionally biased region" description="Basic and acidic residues" evidence="2">
    <location>
        <begin position="1189"/>
        <end position="1223"/>
    </location>
</feature>
<feature type="compositionally biased region" description="Acidic residues" evidence="2">
    <location>
        <begin position="824"/>
        <end position="841"/>
    </location>
</feature>
<keyword evidence="5" id="KW-1185">Reference proteome</keyword>
<evidence type="ECO:0000313" key="5">
    <source>
        <dbReference type="Proteomes" id="UP001153365"/>
    </source>
</evidence>
<keyword evidence="1" id="KW-0175">Coiled coil</keyword>
<dbReference type="Pfam" id="PF04194">
    <property type="entry name" value="PDCD2_C"/>
    <property type="match status" value="1"/>
</dbReference>
<dbReference type="InterPro" id="IPR015940">
    <property type="entry name" value="UBA"/>
</dbReference>
<feature type="coiled-coil region" evidence="1">
    <location>
        <begin position="627"/>
        <end position="654"/>
    </location>
</feature>
<dbReference type="GO" id="GO:0005737">
    <property type="term" value="C:cytoplasm"/>
    <property type="evidence" value="ECO:0007669"/>
    <property type="project" value="InterPro"/>
</dbReference>
<dbReference type="PANTHER" id="PTHR12298:SF4">
    <property type="entry name" value="PROGRAMMED CELL DEATH PROTEIN 2"/>
    <property type="match status" value="1"/>
</dbReference>
<dbReference type="AlphaFoldDB" id="A0AAV0AH22"/>
<sequence>MTTSDVDENVCRIKDVMGDTFEDRLIRQALSIHQNNFERALNHLLEGNHYIHQLHPPADQLRQSIADVFSQNSQSSNQSQLVPWGVTRHTHPLPPPSAQASSSTSLESHLQVDDARELEVLPSSPPKGLYQPITVTGQTTPVEDYRLTDFSFHQQTGGGTIENKDHRTLSSYQQLPDVKAPSPDLLAMDDSADKRYEAELNAAIQASLATGSPHLSTSHIPTSTEARSLKDLSSEEEQMSKALEESLAMSGSRTVEMSSKYLDPPAHNRQRIPGNPVSLRVQNPHLVFLPCILSAMYAAKPFRDRVLAFRPSSSDPEIVPLIEHDVDGMWNGRSSWRSGENWPEKPRAIEVILAVQRLFAMMTHTKRSYVDVNELSLLLGYEEGETISWTLNEPNKGCNRTYGIIAEAWREFAWETYQATSDPHIDDAEQLEKYEAERRLFFWKGHRLTLPLSQDEEIPSQSQSNTDNSTASLTLCAMGPNLNDVYSCIDAQVWVPESNSAHFLDGTSQVFGFEIDRKSNSSQFNWASSSNLSHSLGESNSPFSLGTEFWIDRYLIQKRHKIVELREEISRIEGEADVSLARRDQLTKAGSKNLVETLRATVEYMATSTQFSSITSSEREKKKSEMLPKFQKALTKLETELSNLDEKAKTASAAAKSVFDIPEMKEFGPHDLRSIVVFDGFSGREHLWSYIKSDDDRWFKSIDQKMIEVSTDSVLSDPAGLHMNSGHIFAIYVRRPSPDDLVIDSIDIPIPSSLQEAIVKDNELFAAEVLESTTLPSNEYPTVDKEVVMSTDSPRSDVAEAGGAVEFGSPLRLSGGAITRDEENGSDFSEDSDDSAGDADDNECSDLVELGFLKKIKRRLDVTKMTGKVGGQPIWLDPSCPLDNQSVTCCSCTKPMSFLLQMNAPDDINPEAYYRSIYVFICRKMSCIRLNGLESIKAFRIQFSEDHYNSAVSNNINRHQLSGDQNKGDLKKGGGDEVLLGPTFKEWELRCDEEPDEAEDPQTLGYVAEPISLRVDYLSSFEGFKDGSMKVKNDQDSKVQDTRVPVDEAFLKFQSRVSRAPTQVLRYLRISTPPIEPIFPIDRTKNNILAKGSDCENCGSKRTVEFQIISTILSSLGDLDQSDREGLDFGTILVYTCPKSCTKQSGNPANRSHKSKLTHGNDDGVNGGSSHENIFEVRDWEFKESGDKEIEKVGGVEQKNVDEGDEKRTGSNDDDENRKDKIDNNGFRNSFFSGDCGRWIREVCVVQMFSNDGVLFKKSS</sequence>
<feature type="region of interest" description="Disordered" evidence="2">
    <location>
        <begin position="1189"/>
        <end position="1226"/>
    </location>
</feature>
<feature type="region of interest" description="Disordered" evidence="2">
    <location>
        <begin position="810"/>
        <end position="841"/>
    </location>
</feature>
<accession>A0AAV0AH22</accession>
<feature type="region of interest" description="Disordered" evidence="2">
    <location>
        <begin position="1141"/>
        <end position="1170"/>
    </location>
</feature>
<name>A0AAV0AH22_PHAPC</name>
<dbReference type="Gene3D" id="3.90.70.10">
    <property type="entry name" value="Cysteine proteinases"/>
    <property type="match status" value="1"/>
</dbReference>
<gene>
    <name evidence="4" type="ORF">PPACK8108_LOCUS2079</name>
</gene>
<protein>
    <submittedName>
        <fullName evidence="4">Programmed cell death protein 2</fullName>
    </submittedName>
</protein>
<evidence type="ECO:0000256" key="1">
    <source>
        <dbReference type="SAM" id="Coils"/>
    </source>
</evidence>
<dbReference type="EMBL" id="CALTRL010000364">
    <property type="protein sequence ID" value="CAH7667658.1"/>
    <property type="molecule type" value="Genomic_DNA"/>
</dbReference>
<dbReference type="PANTHER" id="PTHR12298">
    <property type="entry name" value="PCDC2 PROGRAMMED CELL DEATH PROTEIN 2 -RELATED"/>
    <property type="match status" value="1"/>
</dbReference>
<dbReference type="GO" id="GO:0005634">
    <property type="term" value="C:nucleus"/>
    <property type="evidence" value="ECO:0007669"/>
    <property type="project" value="TreeGrafter"/>
</dbReference>
<feature type="region of interest" description="Disordered" evidence="2">
    <location>
        <begin position="211"/>
        <end position="237"/>
    </location>
</feature>
<feature type="compositionally biased region" description="Polar residues" evidence="2">
    <location>
        <begin position="1141"/>
        <end position="1150"/>
    </location>
</feature>
<dbReference type="InterPro" id="IPR007320">
    <property type="entry name" value="PDCD2_C"/>
</dbReference>
<organism evidence="4 5">
    <name type="scientific">Phakopsora pachyrhizi</name>
    <name type="common">Asian soybean rust disease fungus</name>
    <dbReference type="NCBI Taxonomy" id="170000"/>
    <lineage>
        <taxon>Eukaryota</taxon>
        <taxon>Fungi</taxon>
        <taxon>Dikarya</taxon>
        <taxon>Basidiomycota</taxon>
        <taxon>Pucciniomycotina</taxon>
        <taxon>Pucciniomycetes</taxon>
        <taxon>Pucciniales</taxon>
        <taxon>Phakopsoraceae</taxon>
        <taxon>Phakopsora</taxon>
    </lineage>
</organism>
<feature type="compositionally biased region" description="Basic and acidic residues" evidence="2">
    <location>
        <begin position="227"/>
        <end position="237"/>
    </location>
</feature>